<dbReference type="RefSeq" id="WP_068534268.1">
    <property type="nucleotide sequence ID" value="NZ_LVJH01000027.1"/>
</dbReference>
<dbReference type="OrthoDB" id="2646941at2"/>
<proteinExistence type="predicted"/>
<sequence length="71" mass="7958">MPYSILYFIIIFIALIGGVGTFVIGTSKENNKRNPEYTRRTKRNLGKLSLFYIVAFIAGVGGLVIYLSVRI</sequence>
<reference evidence="2 3" key="1">
    <citation type="submission" date="2016-03" db="EMBL/GenBank/DDBJ databases">
        <title>Draft genome sequence of Paenibacillus glacialis DSM 22343.</title>
        <authorList>
            <person name="Shin S.-K."/>
            <person name="Yi H."/>
        </authorList>
    </citation>
    <scope>NUCLEOTIDE SEQUENCE [LARGE SCALE GENOMIC DNA]</scope>
    <source>
        <strain evidence="2 3">DSM 22343</strain>
    </source>
</reference>
<gene>
    <name evidence="2" type="ORF">PGLA_15470</name>
</gene>
<name>A0A168K7Z3_9BACL</name>
<organism evidence="2 3">
    <name type="scientific">Paenibacillus glacialis</name>
    <dbReference type="NCBI Taxonomy" id="494026"/>
    <lineage>
        <taxon>Bacteria</taxon>
        <taxon>Bacillati</taxon>
        <taxon>Bacillota</taxon>
        <taxon>Bacilli</taxon>
        <taxon>Bacillales</taxon>
        <taxon>Paenibacillaceae</taxon>
        <taxon>Paenibacillus</taxon>
    </lineage>
</organism>
<dbReference type="EMBL" id="LVJH01000027">
    <property type="protein sequence ID" value="OAB41675.1"/>
    <property type="molecule type" value="Genomic_DNA"/>
</dbReference>
<comment type="caution">
    <text evidence="2">The sequence shown here is derived from an EMBL/GenBank/DDBJ whole genome shotgun (WGS) entry which is preliminary data.</text>
</comment>
<feature type="transmembrane region" description="Helical" evidence="1">
    <location>
        <begin position="48"/>
        <end position="69"/>
    </location>
</feature>
<evidence type="ECO:0000256" key="1">
    <source>
        <dbReference type="SAM" id="Phobius"/>
    </source>
</evidence>
<evidence type="ECO:0000313" key="2">
    <source>
        <dbReference type="EMBL" id="OAB41675.1"/>
    </source>
</evidence>
<keyword evidence="1" id="KW-0812">Transmembrane</keyword>
<feature type="transmembrane region" description="Helical" evidence="1">
    <location>
        <begin position="6"/>
        <end position="27"/>
    </location>
</feature>
<keyword evidence="1" id="KW-1133">Transmembrane helix</keyword>
<evidence type="ECO:0000313" key="3">
    <source>
        <dbReference type="Proteomes" id="UP000076967"/>
    </source>
</evidence>
<accession>A0A168K7Z3</accession>
<protein>
    <submittedName>
        <fullName evidence="2">Uncharacterized protein</fullName>
    </submittedName>
</protein>
<keyword evidence="1" id="KW-0472">Membrane</keyword>
<dbReference type="AlphaFoldDB" id="A0A168K7Z3"/>
<dbReference type="Proteomes" id="UP000076967">
    <property type="component" value="Unassembled WGS sequence"/>
</dbReference>
<keyword evidence="3" id="KW-1185">Reference proteome</keyword>